<dbReference type="EMBL" id="LN831790">
    <property type="protein sequence ID" value="CQR61819.1"/>
    <property type="molecule type" value="Genomic_DNA"/>
</dbReference>
<evidence type="ECO:0000259" key="2">
    <source>
        <dbReference type="PROSITE" id="PS51228"/>
    </source>
</evidence>
<sequence>MSVGLDNPEFAQAAENIKRLTDTPDTDTRLKLYAYFQQAIIGDASTHAPAGTLDFAAKAKWHAWNEVRGMDQSEATLKYIELAKAVLQR</sequence>
<feature type="domain" description="ACB" evidence="2">
    <location>
        <begin position="5"/>
        <end position="89"/>
    </location>
</feature>
<protein>
    <recommendedName>
        <fullName evidence="2">ACB domain-containing protein</fullName>
    </recommendedName>
</protein>
<dbReference type="PANTHER" id="PTHR23310:SF62">
    <property type="entry name" value="ACYL-COA BINDING PROTEIN 1, ISOFORM A"/>
    <property type="match status" value="1"/>
</dbReference>
<name>A0A0F7VNU1_STRLW</name>
<dbReference type="KEGG" id="sle:sle_23580"/>
<dbReference type="AlphaFoldDB" id="A0A0F7VNU1"/>
<dbReference type="InterPro" id="IPR000582">
    <property type="entry name" value="Acyl-CoA-binding_protein"/>
</dbReference>
<keyword evidence="1" id="KW-0446">Lipid-binding</keyword>
<evidence type="ECO:0000313" key="4">
    <source>
        <dbReference type="Proteomes" id="UP000035016"/>
    </source>
</evidence>
<accession>A0A0F7VNU1</accession>
<dbReference type="GO" id="GO:0000062">
    <property type="term" value="F:fatty-acyl-CoA binding"/>
    <property type="evidence" value="ECO:0007669"/>
    <property type="project" value="InterPro"/>
</dbReference>
<dbReference type="InterPro" id="IPR014352">
    <property type="entry name" value="FERM/acyl-CoA-bd_prot_sf"/>
</dbReference>
<dbReference type="Proteomes" id="UP000035016">
    <property type="component" value="Chromosome Chromosome"/>
</dbReference>
<dbReference type="PROSITE" id="PS51228">
    <property type="entry name" value="ACB_2"/>
    <property type="match status" value="1"/>
</dbReference>
<dbReference type="PRINTS" id="PR00689">
    <property type="entry name" value="ACOABINDINGP"/>
</dbReference>
<dbReference type="InterPro" id="IPR035984">
    <property type="entry name" value="Acyl-CoA-binding_sf"/>
</dbReference>
<proteinExistence type="predicted"/>
<reference evidence="3 4" key="1">
    <citation type="submission" date="2015-02" db="EMBL/GenBank/DDBJ databases">
        <authorList>
            <person name="Gomez-Escribano P.J."/>
        </authorList>
    </citation>
    <scope>NUCLEOTIDE SEQUENCE [LARGE SCALE GENOMIC DNA]</scope>
    <source>
        <strain evidence="4">C34 (DSM 42122 / NRRL B-24963)</strain>
    </source>
</reference>
<dbReference type="RefSeq" id="WP_029384693.1">
    <property type="nucleotide sequence ID" value="NZ_AZSD01000239.1"/>
</dbReference>
<dbReference type="PANTHER" id="PTHR23310">
    <property type="entry name" value="ACYL-COA-BINDING PROTEIN, ACBP"/>
    <property type="match status" value="1"/>
</dbReference>
<dbReference type="SUPFAM" id="SSF47027">
    <property type="entry name" value="Acyl-CoA binding protein"/>
    <property type="match status" value="1"/>
</dbReference>
<dbReference type="Gene3D" id="1.20.80.10">
    <property type="match status" value="1"/>
</dbReference>
<organism evidence="3 4">
    <name type="scientific">Streptomyces leeuwenhoekii</name>
    <dbReference type="NCBI Taxonomy" id="1437453"/>
    <lineage>
        <taxon>Bacteria</taxon>
        <taxon>Bacillati</taxon>
        <taxon>Actinomycetota</taxon>
        <taxon>Actinomycetes</taxon>
        <taxon>Kitasatosporales</taxon>
        <taxon>Streptomycetaceae</taxon>
        <taxon>Streptomyces</taxon>
    </lineage>
</organism>
<gene>
    <name evidence="3" type="primary">sle_23580</name>
</gene>
<evidence type="ECO:0000313" key="3">
    <source>
        <dbReference type="EMBL" id="CQR61819.1"/>
    </source>
</evidence>
<dbReference type="GO" id="GO:0006631">
    <property type="term" value="P:fatty acid metabolic process"/>
    <property type="evidence" value="ECO:0007669"/>
    <property type="project" value="TreeGrafter"/>
</dbReference>
<dbReference type="Pfam" id="PF00887">
    <property type="entry name" value="ACBP"/>
    <property type="match status" value="1"/>
</dbReference>
<evidence type="ECO:0000256" key="1">
    <source>
        <dbReference type="ARBA" id="ARBA00023121"/>
    </source>
</evidence>